<protein>
    <recommendedName>
        <fullName evidence="1">DUF8094 domain-containing protein</fullName>
    </recommendedName>
</protein>
<reference evidence="2 3" key="1">
    <citation type="submission" date="2013-08" db="EMBL/GenBank/DDBJ databases">
        <title>The genome sequence of Knoellia aerolata.</title>
        <authorList>
            <person name="Zhu W."/>
            <person name="Wang G."/>
        </authorList>
    </citation>
    <scope>NUCLEOTIDE SEQUENCE [LARGE SCALE GENOMIC DNA]</scope>
    <source>
        <strain evidence="2 3">DSM 18566</strain>
    </source>
</reference>
<evidence type="ECO:0000313" key="2">
    <source>
        <dbReference type="EMBL" id="KGN42689.1"/>
    </source>
</evidence>
<feature type="domain" description="DUF8094" evidence="1">
    <location>
        <begin position="52"/>
        <end position="327"/>
    </location>
</feature>
<dbReference type="RefSeq" id="WP_035932422.1">
    <property type="nucleotide sequence ID" value="NZ_AVPL01000003.1"/>
</dbReference>
<evidence type="ECO:0000313" key="3">
    <source>
        <dbReference type="Proteomes" id="UP000030013"/>
    </source>
</evidence>
<sequence length="331" mass="32988">MNRRTFTTTLVALTAAVSLTGCGVGDSIVGLRDAPAERTDTAPLNVDGAEKVAARVLDAATAARGAAGAAAAKAQPAALAGAALSQAQAATKLGAVSASDPLQRASDPQVVAISRGSAWPRAILVGTLDQASRTQTLHVLMSSAAADPFKVHASVPMLPGTSVPAMGDLATGAPLVSATDKAGAPLSPAEALAAYAVGLNHPKPVPSKAVATTDAYATALRTSTAAQVKALGSLAYFSQRHAPVAKHTIAFRLADGGTVTFGQLTRRDVISTSPAAQSLTIPANYSKLVGKTTATNNIVIDSLESVVMVVPATGPATTVGADEQIVAGSAT</sequence>
<dbReference type="Proteomes" id="UP000030013">
    <property type="component" value="Unassembled WGS sequence"/>
</dbReference>
<name>A0A0A0K107_9MICO</name>
<accession>A0A0A0K107</accession>
<dbReference type="Pfam" id="PF26366">
    <property type="entry name" value="DUF8094"/>
    <property type="match status" value="1"/>
</dbReference>
<dbReference type="EMBL" id="AVPL01000003">
    <property type="protein sequence ID" value="KGN42689.1"/>
    <property type="molecule type" value="Genomic_DNA"/>
</dbReference>
<dbReference type="AlphaFoldDB" id="A0A0A0K107"/>
<gene>
    <name evidence="2" type="ORF">N801_13625</name>
</gene>
<organism evidence="2 3">
    <name type="scientific">Knoellia aerolata DSM 18566</name>
    <dbReference type="NCBI Taxonomy" id="1385519"/>
    <lineage>
        <taxon>Bacteria</taxon>
        <taxon>Bacillati</taxon>
        <taxon>Actinomycetota</taxon>
        <taxon>Actinomycetes</taxon>
        <taxon>Micrococcales</taxon>
        <taxon>Intrasporangiaceae</taxon>
        <taxon>Knoellia</taxon>
    </lineage>
</organism>
<dbReference type="OrthoDB" id="4855332at2"/>
<dbReference type="eggNOG" id="ENOG5032R7D">
    <property type="taxonomic scope" value="Bacteria"/>
</dbReference>
<dbReference type="InterPro" id="IPR058407">
    <property type="entry name" value="DUF8094"/>
</dbReference>
<dbReference type="PROSITE" id="PS51257">
    <property type="entry name" value="PROKAR_LIPOPROTEIN"/>
    <property type="match status" value="1"/>
</dbReference>
<keyword evidence="3" id="KW-1185">Reference proteome</keyword>
<evidence type="ECO:0000259" key="1">
    <source>
        <dbReference type="Pfam" id="PF26366"/>
    </source>
</evidence>
<comment type="caution">
    <text evidence="2">The sequence shown here is derived from an EMBL/GenBank/DDBJ whole genome shotgun (WGS) entry which is preliminary data.</text>
</comment>
<proteinExistence type="predicted"/>
<dbReference type="STRING" id="1385519.N801_13625"/>